<dbReference type="Gene3D" id="3.30.70.3290">
    <property type="match status" value="1"/>
</dbReference>
<dbReference type="InterPro" id="IPR020806">
    <property type="entry name" value="PKS_PP-bd"/>
</dbReference>
<keyword evidence="1" id="KW-0596">Phosphopantetheine</keyword>
<feature type="domain" description="Carrier" evidence="3">
    <location>
        <begin position="163"/>
        <end position="240"/>
    </location>
</feature>
<dbReference type="RefSeq" id="WP_188432557.1">
    <property type="nucleotide sequence ID" value="NZ_BMEX01000006.1"/>
</dbReference>
<evidence type="ECO:0000256" key="1">
    <source>
        <dbReference type="ARBA" id="ARBA00022450"/>
    </source>
</evidence>
<evidence type="ECO:0000256" key="2">
    <source>
        <dbReference type="ARBA" id="ARBA00022553"/>
    </source>
</evidence>
<dbReference type="PROSITE" id="PS50075">
    <property type="entry name" value="CARRIER"/>
    <property type="match status" value="1"/>
</dbReference>
<dbReference type="Pfam" id="PF00550">
    <property type="entry name" value="PP-binding"/>
    <property type="match status" value="2"/>
</dbReference>
<keyword evidence="2" id="KW-0597">Phosphoprotein</keyword>
<dbReference type="InterPro" id="IPR036736">
    <property type="entry name" value="ACP-like_sf"/>
</dbReference>
<protein>
    <recommendedName>
        <fullName evidence="3">Carrier domain-containing protein</fullName>
    </recommendedName>
</protein>
<proteinExistence type="predicted"/>
<sequence length="241" mass="27575">MGRIVRSRNLQKIARLWVAGAPIDWHAFYSESPRPQRISLPTYPFAETSYRIKLNNHDEEQAPKESFEKRPLQSILLHIVGEILKVDGAELDPDWEWQMDHSDTMKLIVRLSKTFGKGLDPLTIMELRSVNQLAEYLAQKGVTDLTSSMPPTLSAGSKHQANDGKKPVLSHLVRIVAEMLKTNEEEIDIDADLSEYGLNSINIMYLHRKLTERYDPSIEPLMIANSRTLRELASLLESRER</sequence>
<dbReference type="EMBL" id="BMEX01000006">
    <property type="protein sequence ID" value="GGA48267.1"/>
    <property type="molecule type" value="Genomic_DNA"/>
</dbReference>
<gene>
    <name evidence="4" type="ORF">GCM10007416_21830</name>
</gene>
<name>A0ABQ1GRK0_9BACL</name>
<evidence type="ECO:0000259" key="3">
    <source>
        <dbReference type="PROSITE" id="PS50075"/>
    </source>
</evidence>
<dbReference type="Gene3D" id="1.10.1200.10">
    <property type="entry name" value="ACP-like"/>
    <property type="match status" value="2"/>
</dbReference>
<comment type="caution">
    <text evidence="4">The sequence shown here is derived from an EMBL/GenBank/DDBJ whole genome shotgun (WGS) entry which is preliminary data.</text>
</comment>
<evidence type="ECO:0000313" key="5">
    <source>
        <dbReference type="Proteomes" id="UP000617979"/>
    </source>
</evidence>
<dbReference type="SUPFAM" id="SSF47336">
    <property type="entry name" value="ACP-like"/>
    <property type="match status" value="2"/>
</dbReference>
<organism evidence="4 5">
    <name type="scientific">Kroppenstedtia guangzhouensis</name>
    <dbReference type="NCBI Taxonomy" id="1274356"/>
    <lineage>
        <taxon>Bacteria</taxon>
        <taxon>Bacillati</taxon>
        <taxon>Bacillota</taxon>
        <taxon>Bacilli</taxon>
        <taxon>Bacillales</taxon>
        <taxon>Thermoactinomycetaceae</taxon>
        <taxon>Kroppenstedtia</taxon>
    </lineage>
</organism>
<dbReference type="Proteomes" id="UP000617979">
    <property type="component" value="Unassembled WGS sequence"/>
</dbReference>
<keyword evidence="5" id="KW-1185">Reference proteome</keyword>
<accession>A0ABQ1GRK0</accession>
<dbReference type="SMART" id="SM00823">
    <property type="entry name" value="PKS_PP"/>
    <property type="match status" value="1"/>
</dbReference>
<evidence type="ECO:0000313" key="4">
    <source>
        <dbReference type="EMBL" id="GGA48267.1"/>
    </source>
</evidence>
<dbReference type="InterPro" id="IPR009081">
    <property type="entry name" value="PP-bd_ACP"/>
</dbReference>
<reference evidence="5" key="1">
    <citation type="journal article" date="2019" name="Int. J. Syst. Evol. Microbiol.">
        <title>The Global Catalogue of Microorganisms (GCM) 10K type strain sequencing project: providing services to taxonomists for standard genome sequencing and annotation.</title>
        <authorList>
            <consortium name="The Broad Institute Genomics Platform"/>
            <consortium name="The Broad Institute Genome Sequencing Center for Infectious Disease"/>
            <person name="Wu L."/>
            <person name="Ma J."/>
        </authorList>
    </citation>
    <scope>NUCLEOTIDE SEQUENCE [LARGE SCALE GENOMIC DNA]</scope>
    <source>
        <strain evidence="5">CGMCC 1.12404</strain>
    </source>
</reference>